<keyword evidence="3" id="KW-1185">Reference proteome</keyword>
<reference evidence="3" key="1">
    <citation type="submission" date="2023-07" db="EMBL/GenBank/DDBJ databases">
        <title>30 novel species of actinomycetes from the DSMZ collection.</title>
        <authorList>
            <person name="Nouioui I."/>
        </authorList>
    </citation>
    <scope>NUCLEOTIDE SEQUENCE [LARGE SCALE GENOMIC DNA]</scope>
    <source>
        <strain evidence="3">DSM 42041</strain>
    </source>
</reference>
<organism evidence="2 3">
    <name type="scientific">Streptomyces hazeniae</name>
    <dbReference type="NCBI Taxonomy" id="3075538"/>
    <lineage>
        <taxon>Bacteria</taxon>
        <taxon>Bacillati</taxon>
        <taxon>Actinomycetota</taxon>
        <taxon>Actinomycetes</taxon>
        <taxon>Kitasatosporales</taxon>
        <taxon>Streptomycetaceae</taxon>
        <taxon>Streptomyces</taxon>
    </lineage>
</organism>
<dbReference type="Gene3D" id="1.25.40.10">
    <property type="entry name" value="Tetratricopeptide repeat domain"/>
    <property type="match status" value="1"/>
</dbReference>
<dbReference type="Proteomes" id="UP001183414">
    <property type="component" value="Unassembled WGS sequence"/>
</dbReference>
<proteinExistence type="predicted"/>
<name>A0ABU2NR14_9ACTN</name>
<dbReference type="SUPFAM" id="SSF48452">
    <property type="entry name" value="TPR-like"/>
    <property type="match status" value="2"/>
</dbReference>
<evidence type="ECO:0000256" key="1">
    <source>
        <dbReference type="SAM" id="MobiDB-lite"/>
    </source>
</evidence>
<protein>
    <submittedName>
        <fullName evidence="2">Tetratricopeptide repeat protein</fullName>
    </submittedName>
</protein>
<feature type="compositionally biased region" description="Gly residues" evidence="1">
    <location>
        <begin position="994"/>
        <end position="1003"/>
    </location>
</feature>
<dbReference type="EMBL" id="JAVREQ010000006">
    <property type="protein sequence ID" value="MDT0378907.1"/>
    <property type="molecule type" value="Genomic_DNA"/>
</dbReference>
<comment type="caution">
    <text evidence="2">The sequence shown here is derived from an EMBL/GenBank/DDBJ whole genome shotgun (WGS) entry which is preliminary data.</text>
</comment>
<accession>A0ABU2NR14</accession>
<evidence type="ECO:0000313" key="3">
    <source>
        <dbReference type="Proteomes" id="UP001183414"/>
    </source>
</evidence>
<dbReference type="RefSeq" id="WP_311672739.1">
    <property type="nucleotide sequence ID" value="NZ_JAVREQ010000006.1"/>
</dbReference>
<feature type="region of interest" description="Disordered" evidence="1">
    <location>
        <begin position="372"/>
        <end position="392"/>
    </location>
</feature>
<evidence type="ECO:0000313" key="2">
    <source>
        <dbReference type="EMBL" id="MDT0378907.1"/>
    </source>
</evidence>
<sequence>MSTTTPAEIRSALYENNASPNGPVRNARAEELAAAAERCGDREVFRHALFSLIDAYEYSAERTRMTVPFARVLQEYDRDPAAFGRHEVHSLFWRFKWVTGSILDSPDVPLASVEKWLEDMERRYRLAGYSVRAVRQAEYYLAEAVADTDRADRALAAWTAAERDAMSDCHACELNEQGTYRVRRDDDPEALRVWGPVLAGRDTCMEEPHRVLAHSLLPLLRLGRLDDARTHHLRGYRLTRGNESLLRETGEHIEFCALTGNEARGLEILAAHAAHLGPLADVEARLRLTGGVLVLLRRLVDLGHGEQPTVTYQGEMRTAADLHRLLHAEAAAIAARFDARNGNTVVSDRFTARIAAQPLIDALPLGVRSARLPEPAAAPPPVPARHAPRRAPADPLDDLLVRARELRAEGHPGTHAAWDRVAARIAADGTEPDRALAADLLEHRARCAALAGAPEARDLIAESARAHHAAGQPGRAAFAAVRAVSAAASSGAEPDEIRALLETADRAAAGLAADDPERARRIATAQWLRIRVEAYLRVRESDHADGHPHDADARYAEEVAAFVADSAGCATEDGVAHLLAEAETTLGRLALDRGDPAAAERLFASAAERAVAAGRPWEATEPLTTRAGLLFGHGDAAGAETCARTALDHAAELTDPEEQGAVRLTLADILLRRGRAPEEAARHALDAAHWFDQAGLAEAGGAQARQLLARAYATAGRTAEAAEVLQSALPDLVQHGEGREVAARETLGGLLLNLNDPRAAAEQFLLAADVAKGWDDPRGQAQLAHGAAEALTRAGLDDQAEAAYVRSLDLWRQAGDEPVAEVRVLRSLAWLATHDWYDEDGEQEGVYAARAAAALERARARMGEASAVLDAHPDAPPLRFERAQTAQQLARLIDQYADEVLATYPDGGGEAESAADGDDRAESAEVRALREEVLGLYTASEAGYADLGGEALEERFQVCAGAAWAACELGRGEESVARVESFAAELERLRDGQGGDGQGGDGQKAGARAESAEVLAELLKRAETVLDRLRG</sequence>
<dbReference type="InterPro" id="IPR011990">
    <property type="entry name" value="TPR-like_helical_dom_sf"/>
</dbReference>
<gene>
    <name evidence="2" type="ORF">RM572_08995</name>
</gene>
<feature type="region of interest" description="Disordered" evidence="1">
    <location>
        <begin position="989"/>
        <end position="1008"/>
    </location>
</feature>